<dbReference type="Pfam" id="PF03466">
    <property type="entry name" value="LysR_substrate"/>
    <property type="match status" value="1"/>
</dbReference>
<reference evidence="7" key="1">
    <citation type="submission" date="2019-03" db="EMBL/GenBank/DDBJ databases">
        <title>Aquabacterium pictum sp.nov., the first bacteriochlorophyll a-containing freshwater bacterium in the genus Aquabacterium of the class Betaproteobacteria.</title>
        <authorList>
            <person name="Hirose S."/>
            <person name="Tank M."/>
            <person name="Hara E."/>
            <person name="Tamaki H."/>
            <person name="Takaichi S."/>
            <person name="Haruta S."/>
            <person name="Hanada S."/>
        </authorList>
    </citation>
    <scope>NUCLEOTIDE SEQUENCE [LARGE SCALE GENOMIC DNA]</scope>
    <source>
        <strain evidence="7">W35</strain>
    </source>
</reference>
<dbReference type="OrthoDB" id="8924032at2"/>
<dbReference type="SUPFAM" id="SSF46785">
    <property type="entry name" value="Winged helix' DNA-binding domain"/>
    <property type="match status" value="1"/>
</dbReference>
<evidence type="ECO:0000256" key="4">
    <source>
        <dbReference type="ARBA" id="ARBA00023163"/>
    </source>
</evidence>
<dbReference type="PANTHER" id="PTHR30118:SF15">
    <property type="entry name" value="TRANSCRIPTIONAL REGULATORY PROTEIN"/>
    <property type="match status" value="1"/>
</dbReference>
<dbReference type="Pfam" id="PF00126">
    <property type="entry name" value="HTH_1"/>
    <property type="match status" value="1"/>
</dbReference>
<comment type="caution">
    <text evidence="6">The sequence shown here is derived from an EMBL/GenBank/DDBJ whole genome shotgun (WGS) entry which is preliminary data.</text>
</comment>
<dbReference type="PROSITE" id="PS50931">
    <property type="entry name" value="HTH_LYSR"/>
    <property type="match status" value="1"/>
</dbReference>
<dbReference type="Proteomes" id="UP000301751">
    <property type="component" value="Unassembled WGS sequence"/>
</dbReference>
<dbReference type="Gene3D" id="3.40.190.10">
    <property type="entry name" value="Periplasmic binding protein-like II"/>
    <property type="match status" value="2"/>
</dbReference>
<evidence type="ECO:0000256" key="2">
    <source>
        <dbReference type="ARBA" id="ARBA00023015"/>
    </source>
</evidence>
<dbReference type="InterPro" id="IPR005119">
    <property type="entry name" value="LysR_subst-bd"/>
</dbReference>
<dbReference type="EMBL" id="BJCL01000002">
    <property type="protein sequence ID" value="GCL62144.1"/>
    <property type="molecule type" value="Genomic_DNA"/>
</dbReference>
<dbReference type="InterPro" id="IPR036388">
    <property type="entry name" value="WH-like_DNA-bd_sf"/>
</dbReference>
<dbReference type="InterPro" id="IPR050389">
    <property type="entry name" value="LysR-type_TF"/>
</dbReference>
<sequence>MTSGVAFDKIDLSLIRAFHTVITERSVSRAALRLSTSQPAVSGQLKRLRGLIGDPLLVRAGAGMAPTAVALSLLPAAAQVLQGAQLLFGGLAATQAFAPQAAEQTFRIAVSDYLDPLFLPELVARVRAQAPGVTLDLLPLTREYDYRGQLARGEVDLVIGNWLSPPAELHLGRLVSDELVCLVAKDHPAVRSPRQWTVERYLASEHIAPTPLHAGGVGVVDELLQAQGLQRRIVVRSPHFGLAPAMVARSPLVLTTGRQFCARYIGTLPVRIVRCPVDFPPLTYYQLWHDMTHASAAVRWLREQVRDVARNLLELKA</sequence>
<evidence type="ECO:0000256" key="3">
    <source>
        <dbReference type="ARBA" id="ARBA00023125"/>
    </source>
</evidence>
<name>A0A480AKK6_9BURK</name>
<dbReference type="InterPro" id="IPR036390">
    <property type="entry name" value="WH_DNA-bd_sf"/>
</dbReference>
<dbReference type="Gene3D" id="1.10.10.10">
    <property type="entry name" value="Winged helix-like DNA-binding domain superfamily/Winged helix DNA-binding domain"/>
    <property type="match status" value="1"/>
</dbReference>
<dbReference type="PANTHER" id="PTHR30118">
    <property type="entry name" value="HTH-TYPE TRANSCRIPTIONAL REGULATOR LEUO-RELATED"/>
    <property type="match status" value="1"/>
</dbReference>
<gene>
    <name evidence="6" type="ORF">AQPW35_12250</name>
</gene>
<dbReference type="GO" id="GO:0003677">
    <property type="term" value="F:DNA binding"/>
    <property type="evidence" value="ECO:0007669"/>
    <property type="project" value="UniProtKB-KW"/>
</dbReference>
<evidence type="ECO:0000259" key="5">
    <source>
        <dbReference type="PROSITE" id="PS50931"/>
    </source>
</evidence>
<organism evidence="6 7">
    <name type="scientific">Pseudaquabacterium pictum</name>
    <dbReference type="NCBI Taxonomy" id="2315236"/>
    <lineage>
        <taxon>Bacteria</taxon>
        <taxon>Pseudomonadati</taxon>
        <taxon>Pseudomonadota</taxon>
        <taxon>Betaproteobacteria</taxon>
        <taxon>Burkholderiales</taxon>
        <taxon>Sphaerotilaceae</taxon>
        <taxon>Pseudaquabacterium</taxon>
    </lineage>
</organism>
<accession>A0A480AKK6</accession>
<keyword evidence="2" id="KW-0805">Transcription regulation</keyword>
<dbReference type="AlphaFoldDB" id="A0A480AKK6"/>
<keyword evidence="7" id="KW-1185">Reference proteome</keyword>
<dbReference type="GO" id="GO:0003700">
    <property type="term" value="F:DNA-binding transcription factor activity"/>
    <property type="evidence" value="ECO:0007669"/>
    <property type="project" value="InterPro"/>
</dbReference>
<keyword evidence="3" id="KW-0238">DNA-binding</keyword>
<evidence type="ECO:0000256" key="1">
    <source>
        <dbReference type="ARBA" id="ARBA00009437"/>
    </source>
</evidence>
<dbReference type="RefSeq" id="WP_137731885.1">
    <property type="nucleotide sequence ID" value="NZ_BJCL01000002.1"/>
</dbReference>
<dbReference type="InterPro" id="IPR000847">
    <property type="entry name" value="LysR_HTH_N"/>
</dbReference>
<dbReference type="PRINTS" id="PR00039">
    <property type="entry name" value="HTHLYSR"/>
</dbReference>
<keyword evidence="4" id="KW-0804">Transcription</keyword>
<protein>
    <submittedName>
        <fullName evidence="6">LysR family transcriptional regulator</fullName>
    </submittedName>
</protein>
<comment type="similarity">
    <text evidence="1">Belongs to the LysR transcriptional regulatory family.</text>
</comment>
<dbReference type="SUPFAM" id="SSF53850">
    <property type="entry name" value="Periplasmic binding protein-like II"/>
    <property type="match status" value="1"/>
</dbReference>
<evidence type="ECO:0000313" key="6">
    <source>
        <dbReference type="EMBL" id="GCL62144.1"/>
    </source>
</evidence>
<proteinExistence type="inferred from homology"/>
<evidence type="ECO:0000313" key="7">
    <source>
        <dbReference type="Proteomes" id="UP000301751"/>
    </source>
</evidence>
<feature type="domain" description="HTH lysR-type" evidence="5">
    <location>
        <begin position="10"/>
        <end position="67"/>
    </location>
</feature>